<gene>
    <name evidence="1" type="ORF">GCM10007971_30790</name>
</gene>
<dbReference type="InterPro" id="IPR021617">
    <property type="entry name" value="DUF3231"/>
</dbReference>
<reference evidence="1" key="1">
    <citation type="journal article" date="2014" name="Int. J. Syst. Evol. Microbiol.">
        <title>Complete genome sequence of Corynebacterium casei LMG S-19264T (=DSM 44701T), isolated from a smear-ripened cheese.</title>
        <authorList>
            <consortium name="US DOE Joint Genome Institute (JGI-PGF)"/>
            <person name="Walter F."/>
            <person name="Albersmeier A."/>
            <person name="Kalinowski J."/>
            <person name="Ruckert C."/>
        </authorList>
    </citation>
    <scope>NUCLEOTIDE SEQUENCE</scope>
    <source>
        <strain evidence="1">JCM 17251</strain>
    </source>
</reference>
<reference evidence="1" key="2">
    <citation type="submission" date="2020-09" db="EMBL/GenBank/DDBJ databases">
        <authorList>
            <person name="Sun Q."/>
            <person name="Ohkuma M."/>
        </authorList>
    </citation>
    <scope>NUCLEOTIDE SEQUENCE</scope>
    <source>
        <strain evidence="1">JCM 17251</strain>
    </source>
</reference>
<dbReference type="Pfam" id="PF11553">
    <property type="entry name" value="DUF3231"/>
    <property type="match status" value="2"/>
</dbReference>
<dbReference type="InterPro" id="IPR012347">
    <property type="entry name" value="Ferritin-like"/>
</dbReference>
<dbReference type="AlphaFoldDB" id="A0A918D4G6"/>
<dbReference type="EMBL" id="BMOS01000028">
    <property type="protein sequence ID" value="GGN63675.1"/>
    <property type="molecule type" value="Genomic_DNA"/>
</dbReference>
<dbReference type="RefSeq" id="WP_188858661.1">
    <property type="nucleotide sequence ID" value="NZ_BMOS01000028.1"/>
</dbReference>
<evidence type="ECO:0000313" key="1">
    <source>
        <dbReference type="EMBL" id="GGN63675.1"/>
    </source>
</evidence>
<evidence type="ECO:0008006" key="3">
    <source>
        <dbReference type="Google" id="ProtNLM"/>
    </source>
</evidence>
<accession>A0A918D4G6</accession>
<evidence type="ECO:0000313" key="2">
    <source>
        <dbReference type="Proteomes" id="UP000624041"/>
    </source>
</evidence>
<dbReference type="Gene3D" id="1.20.1260.10">
    <property type="match status" value="2"/>
</dbReference>
<dbReference type="Proteomes" id="UP000624041">
    <property type="component" value="Unassembled WGS sequence"/>
</dbReference>
<protein>
    <recommendedName>
        <fullName evidence="3">DUF3231 family protein</fullName>
    </recommendedName>
</protein>
<name>A0A918D4G6_9BACI</name>
<sequence>MTNSNTQLTSSEIAAIWTSYMNDSMNQCILEYFLKDVEDSEIRSLVQQTYDFISTHVNKLDQLFIMEKLPLPAGFGKEDVNLNAPRLYTDGFMLEYIGHLTRVGLVAYSGFITTSARKDIKTIFKEGITGVLELYDRATDISVDKGLFVRPPYIPYPTKADMIDSKKYFSGMNPFSNKRPLNAVEISYLHMNVRTNMIGGKLAISFAQVSAVEKVQNWMLRGRDITKKHIGIFAKILSDNDLLAPLSSDVSITDSTIPPFSEKLGMFLFAELCALGIGNYATAAGASQRHDLIVNYERLSLEVAQYAKDGAEIMIENGWLEQPPGTVDKEKLAKSKNKHN</sequence>
<proteinExistence type="predicted"/>
<organism evidence="1 2">
    <name type="scientific">Oceanobacillus indicireducens</name>
    <dbReference type="NCBI Taxonomy" id="1004261"/>
    <lineage>
        <taxon>Bacteria</taxon>
        <taxon>Bacillati</taxon>
        <taxon>Bacillota</taxon>
        <taxon>Bacilli</taxon>
        <taxon>Bacillales</taxon>
        <taxon>Bacillaceae</taxon>
        <taxon>Oceanobacillus</taxon>
    </lineage>
</organism>
<keyword evidence="2" id="KW-1185">Reference proteome</keyword>
<comment type="caution">
    <text evidence="1">The sequence shown here is derived from an EMBL/GenBank/DDBJ whole genome shotgun (WGS) entry which is preliminary data.</text>
</comment>